<dbReference type="PANTHER" id="PTHR35936:SF38">
    <property type="entry name" value="GLUTAMINE-BINDING PERIPLASMIC PROTEIN"/>
    <property type="match status" value="1"/>
</dbReference>
<accession>A0A9D1A2Q7</accession>
<dbReference type="InterPro" id="IPR001638">
    <property type="entry name" value="Solute-binding_3/MltF_N"/>
</dbReference>
<feature type="region of interest" description="Disordered" evidence="2">
    <location>
        <begin position="42"/>
        <end position="82"/>
    </location>
</feature>
<reference evidence="5" key="1">
    <citation type="submission" date="2020-10" db="EMBL/GenBank/DDBJ databases">
        <authorList>
            <person name="Gilroy R."/>
        </authorList>
    </citation>
    <scope>NUCLEOTIDE SEQUENCE</scope>
    <source>
        <strain evidence="5">CHK180-2868</strain>
    </source>
</reference>
<reference evidence="5" key="2">
    <citation type="journal article" date="2021" name="PeerJ">
        <title>Extensive microbial diversity within the chicken gut microbiome revealed by metagenomics and culture.</title>
        <authorList>
            <person name="Gilroy R."/>
            <person name="Ravi A."/>
            <person name="Getino M."/>
            <person name="Pursley I."/>
            <person name="Horton D.L."/>
            <person name="Alikhan N.F."/>
            <person name="Baker D."/>
            <person name="Gharbi K."/>
            <person name="Hall N."/>
            <person name="Watson M."/>
            <person name="Adriaenssens E.M."/>
            <person name="Foster-Nyarko E."/>
            <person name="Jarju S."/>
            <person name="Secka A."/>
            <person name="Antonio M."/>
            <person name="Oren A."/>
            <person name="Chaudhuri R.R."/>
            <person name="La Ragione R."/>
            <person name="Hildebrand F."/>
            <person name="Pallen M.J."/>
        </authorList>
    </citation>
    <scope>NUCLEOTIDE SEQUENCE</scope>
    <source>
        <strain evidence="5">CHK180-2868</strain>
    </source>
</reference>
<dbReference type="PROSITE" id="PS51257">
    <property type="entry name" value="PROKAR_LIPOPROTEIN"/>
    <property type="match status" value="1"/>
</dbReference>
<protein>
    <submittedName>
        <fullName evidence="5">Transporter substrate-binding domain-containing protein</fullName>
    </submittedName>
</protein>
<dbReference type="Pfam" id="PF00497">
    <property type="entry name" value="SBP_bac_3"/>
    <property type="match status" value="1"/>
</dbReference>
<evidence type="ECO:0000256" key="2">
    <source>
        <dbReference type="SAM" id="MobiDB-lite"/>
    </source>
</evidence>
<evidence type="ECO:0000313" key="6">
    <source>
        <dbReference type="Proteomes" id="UP000824250"/>
    </source>
</evidence>
<dbReference type="Gene3D" id="3.40.190.10">
    <property type="entry name" value="Periplasmic binding protein-like II"/>
    <property type="match status" value="2"/>
</dbReference>
<organism evidence="5 6">
    <name type="scientific">Candidatus Copromonas faecavium</name>
    <name type="common">nom. illeg.</name>
    <dbReference type="NCBI Taxonomy" id="2840740"/>
    <lineage>
        <taxon>Bacteria</taxon>
        <taxon>Bacillati</taxon>
        <taxon>Bacillota</taxon>
        <taxon>Clostridia</taxon>
        <taxon>Lachnospirales</taxon>
        <taxon>Lachnospiraceae</taxon>
        <taxon>Candidatus Copromonas (nom. illeg.)</taxon>
    </lineage>
</organism>
<evidence type="ECO:0000256" key="3">
    <source>
        <dbReference type="SAM" id="SignalP"/>
    </source>
</evidence>
<evidence type="ECO:0000256" key="1">
    <source>
        <dbReference type="ARBA" id="ARBA00022729"/>
    </source>
</evidence>
<proteinExistence type="predicted"/>
<dbReference type="AlphaFoldDB" id="A0A9D1A2Q7"/>
<dbReference type="EMBL" id="DVGC01000015">
    <property type="protein sequence ID" value="HIR04941.1"/>
    <property type="molecule type" value="Genomic_DNA"/>
</dbReference>
<dbReference type="SMART" id="SM00062">
    <property type="entry name" value="PBPb"/>
    <property type="match status" value="1"/>
</dbReference>
<feature type="chain" id="PRO_5038919831" evidence="3">
    <location>
        <begin position="32"/>
        <end position="338"/>
    </location>
</feature>
<feature type="domain" description="Solute-binding protein family 3/N-terminal" evidence="4">
    <location>
        <begin position="92"/>
        <end position="330"/>
    </location>
</feature>
<dbReference type="SUPFAM" id="SSF53850">
    <property type="entry name" value="Periplasmic binding protein-like II"/>
    <property type="match status" value="1"/>
</dbReference>
<gene>
    <name evidence="5" type="ORF">IAB28_03120</name>
</gene>
<dbReference type="Proteomes" id="UP000824250">
    <property type="component" value="Unassembled WGS sequence"/>
</dbReference>
<feature type="compositionally biased region" description="Polar residues" evidence="2">
    <location>
        <begin position="70"/>
        <end position="82"/>
    </location>
</feature>
<evidence type="ECO:0000313" key="5">
    <source>
        <dbReference type="EMBL" id="HIR04941.1"/>
    </source>
</evidence>
<feature type="signal peptide" evidence="3">
    <location>
        <begin position="1"/>
        <end position="31"/>
    </location>
</feature>
<dbReference type="PANTHER" id="PTHR35936">
    <property type="entry name" value="MEMBRANE-BOUND LYTIC MUREIN TRANSGLYCOSYLASE F"/>
    <property type="match status" value="1"/>
</dbReference>
<evidence type="ECO:0000259" key="4">
    <source>
        <dbReference type="SMART" id="SM00062"/>
    </source>
</evidence>
<sequence length="338" mass="36450">MKKTTLVLALSASLSISAFSLSGCAPSMAQAAAPALSSESLDTGGELLSSNISDEDASSAGNPDTDDAHASSNPEETTSASNRLEKILNQGYIEVATEPAFAPQEFIDPTKTGDDQYVGADIELAKYIADELGVELRLRPMDFTSVLGSVTTGKYDLAISALAYTPERAEAMNLSEGYYFGSEDPQTAYGLLIRKEDADQIKTVDDLADKVVAAQNGSIQEQMVETQIPAYGRYQRVSSTNDGFLLVEAGRADAAAAHLKMAQLYLDTNPDSSLMILPGFYFTVDPETQGTRIGIPKGEDELTERINEIIDDVLEQDLYNQWYEEYRDYAAALGIAAN</sequence>
<comment type="caution">
    <text evidence="5">The sequence shown here is derived from an EMBL/GenBank/DDBJ whole genome shotgun (WGS) entry which is preliminary data.</text>
</comment>
<keyword evidence="1 3" id="KW-0732">Signal</keyword>
<name>A0A9D1A2Q7_9FIRM</name>